<evidence type="ECO:0000256" key="1">
    <source>
        <dbReference type="SAM" id="MobiDB-lite"/>
    </source>
</evidence>
<evidence type="ECO:0000313" key="3">
    <source>
        <dbReference type="Proteomes" id="UP000231501"/>
    </source>
</evidence>
<dbReference type="OrthoDB" id="9011013at2"/>
<feature type="region of interest" description="Disordered" evidence="1">
    <location>
        <begin position="80"/>
        <end position="99"/>
    </location>
</feature>
<comment type="caution">
    <text evidence="2">The sequence shown here is derived from an EMBL/GenBank/DDBJ whole genome shotgun (WGS) entry which is preliminary data.</text>
</comment>
<dbReference type="AlphaFoldDB" id="A0A2G9C6E2"/>
<dbReference type="EMBL" id="PEOG01000050">
    <property type="protein sequence ID" value="PIM51912.1"/>
    <property type="molecule type" value="Genomic_DNA"/>
</dbReference>
<proteinExistence type="predicted"/>
<gene>
    <name evidence="2" type="ORF">CS062_17455</name>
</gene>
<dbReference type="RefSeq" id="WP_099862876.1">
    <property type="nucleotide sequence ID" value="NZ_PEOG01000050.1"/>
</dbReference>
<name>A0A2G9C6E2_9BURK</name>
<protein>
    <submittedName>
        <fullName evidence="2">Uncharacterized protein</fullName>
    </submittedName>
</protein>
<sequence>MNCKPGDRAIVVAPFTPNGRGAVVTVERRAAPIEFLNGVDRFESSRQAWVVNGWVRSDMNERMGPQVVVADRCLRPLPKLTDDELDQAEAGKPTEQVPA</sequence>
<evidence type="ECO:0000313" key="2">
    <source>
        <dbReference type="EMBL" id="PIM51912.1"/>
    </source>
</evidence>
<keyword evidence="3" id="KW-1185">Reference proteome</keyword>
<reference evidence="2 3" key="1">
    <citation type="submission" date="2017-11" db="EMBL/GenBank/DDBJ databases">
        <title>Draft genome sequence of Mitsuaria sp. HWN-4.</title>
        <authorList>
            <person name="Gundlapally S.R."/>
        </authorList>
    </citation>
    <scope>NUCLEOTIDE SEQUENCE [LARGE SCALE GENOMIC DNA]</scope>
    <source>
        <strain evidence="2 3">HWN-4</strain>
    </source>
</reference>
<organism evidence="2 3">
    <name type="scientific">Roseateles chitinivorans</name>
    <dbReference type="NCBI Taxonomy" id="2917965"/>
    <lineage>
        <taxon>Bacteria</taxon>
        <taxon>Pseudomonadati</taxon>
        <taxon>Pseudomonadota</taxon>
        <taxon>Betaproteobacteria</taxon>
        <taxon>Burkholderiales</taxon>
        <taxon>Sphaerotilaceae</taxon>
        <taxon>Roseateles</taxon>
    </lineage>
</organism>
<dbReference type="Proteomes" id="UP000231501">
    <property type="component" value="Unassembled WGS sequence"/>
</dbReference>
<accession>A0A2G9C6E2</accession>